<protein>
    <submittedName>
        <fullName evidence="12">Fumarate reductase cytochrome b subunit</fullName>
    </submittedName>
</protein>
<keyword evidence="7 11" id="KW-1133">Transmembrane helix</keyword>
<keyword evidence="13" id="KW-1185">Reference proteome</keyword>
<evidence type="ECO:0000256" key="1">
    <source>
        <dbReference type="ARBA" id="ARBA00001971"/>
    </source>
</evidence>
<dbReference type="Proteomes" id="UP001479520">
    <property type="component" value="Chromosome"/>
</dbReference>
<feature type="transmembrane region" description="Helical" evidence="11">
    <location>
        <begin position="190"/>
        <end position="212"/>
    </location>
</feature>
<evidence type="ECO:0000313" key="13">
    <source>
        <dbReference type="Proteomes" id="UP001479520"/>
    </source>
</evidence>
<reference evidence="12 13" key="1">
    <citation type="submission" date="2024-04" db="EMBL/GenBank/DDBJ databases">
        <title>Dissimilatory iodate-reducing microorganisms contribute to the enrichment of iodine in groundwater.</title>
        <authorList>
            <person name="Jiang Z."/>
        </authorList>
    </citation>
    <scope>NUCLEOTIDE SEQUENCE [LARGE SCALE GENOMIC DNA]</scope>
    <source>
        <strain evidence="12 13">NCP973</strain>
    </source>
</reference>
<name>A0ABZ2XCR1_9RHOO</name>
<comment type="cofactor">
    <cofactor evidence="1">
        <name>heme</name>
        <dbReference type="ChEBI" id="CHEBI:30413"/>
    </cofactor>
</comment>
<dbReference type="NCBIfam" id="NF010072">
    <property type="entry name" value="PRK13553.1"/>
    <property type="match status" value="1"/>
</dbReference>
<feature type="transmembrane region" description="Helical" evidence="11">
    <location>
        <begin position="233"/>
        <end position="253"/>
    </location>
</feature>
<dbReference type="SUPFAM" id="SSF81343">
    <property type="entry name" value="Fumarate reductase respiratory complex transmembrane subunits"/>
    <property type="match status" value="1"/>
</dbReference>
<evidence type="ECO:0000256" key="7">
    <source>
        <dbReference type="ARBA" id="ARBA00022989"/>
    </source>
</evidence>
<sequence length="280" mass="31429">MRQIAKTALAPALPENPPVAARPQQNDRAHRVLSDAQPANSRWPARLDLLQSLSGLVLALFLVAHMFFVATILISHELFYSVARFFEGGWLFGEPQPALVSMVAAGVTGLLVAHAWLAMRKIPAGYRQYHAFSTHRRRLRHGDTSLWWLQVMTGFALFFLTTIHLYDMVSQPQLIGPYESADRVWTGGMWPIYLALLFTAEVHGGIGLYRLAVKWGWFVGDDANAGRRRLRHIRHAFSAFFITLGLVTLLAYIDLGRAHADRAGERYLPPGQTTVDHGKH</sequence>
<dbReference type="InterPro" id="IPR034804">
    <property type="entry name" value="SQR/QFR_C/D"/>
</dbReference>
<feature type="transmembrane region" description="Helical" evidence="11">
    <location>
        <begin position="99"/>
        <end position="119"/>
    </location>
</feature>
<keyword evidence="5 11" id="KW-0812">Transmembrane</keyword>
<dbReference type="RefSeq" id="WP_341743155.1">
    <property type="nucleotide sequence ID" value="NZ_CP151406.1"/>
</dbReference>
<feature type="transmembrane region" description="Helical" evidence="11">
    <location>
        <begin position="56"/>
        <end position="79"/>
    </location>
</feature>
<keyword evidence="6" id="KW-0479">Metal-binding</keyword>
<dbReference type="CDD" id="cd00581">
    <property type="entry name" value="QFR_TypeB_TM"/>
    <property type="match status" value="1"/>
</dbReference>
<dbReference type="Pfam" id="PF01127">
    <property type="entry name" value="Sdh_cyt"/>
    <property type="match status" value="1"/>
</dbReference>
<dbReference type="InterPro" id="IPR000701">
    <property type="entry name" value="SuccDH_FuR_B_TM-su"/>
</dbReference>
<dbReference type="Gene3D" id="1.20.1300.10">
    <property type="entry name" value="Fumarate reductase/succinate dehydrogenase, transmembrane subunit"/>
    <property type="match status" value="1"/>
</dbReference>
<evidence type="ECO:0000256" key="6">
    <source>
        <dbReference type="ARBA" id="ARBA00022723"/>
    </source>
</evidence>
<keyword evidence="9 11" id="KW-0472">Membrane</keyword>
<keyword evidence="4" id="KW-0349">Heme</keyword>
<evidence type="ECO:0000256" key="5">
    <source>
        <dbReference type="ARBA" id="ARBA00022692"/>
    </source>
</evidence>
<evidence type="ECO:0000256" key="11">
    <source>
        <dbReference type="SAM" id="Phobius"/>
    </source>
</evidence>
<dbReference type="InterPro" id="IPR004224">
    <property type="entry name" value="Fum_red_B_TM"/>
</dbReference>
<gene>
    <name evidence="12" type="ORF">AADV58_10705</name>
</gene>
<dbReference type="EMBL" id="CP151406">
    <property type="protein sequence ID" value="WZJ20423.1"/>
    <property type="molecule type" value="Genomic_DNA"/>
</dbReference>
<keyword evidence="8" id="KW-0408">Iron</keyword>
<organism evidence="12 13">
    <name type="scientific">Azonexus hydrophilus</name>
    <dbReference type="NCBI Taxonomy" id="418702"/>
    <lineage>
        <taxon>Bacteria</taxon>
        <taxon>Pseudomonadati</taxon>
        <taxon>Pseudomonadota</taxon>
        <taxon>Betaproteobacteria</taxon>
        <taxon>Rhodocyclales</taxon>
        <taxon>Azonexaceae</taxon>
        <taxon>Azonexus</taxon>
    </lineage>
</organism>
<comment type="subcellular location">
    <subcellularLocation>
        <location evidence="3">Membrane</location>
    </subcellularLocation>
</comment>
<accession>A0ABZ2XCR1</accession>
<evidence type="ECO:0000313" key="12">
    <source>
        <dbReference type="EMBL" id="WZJ20423.1"/>
    </source>
</evidence>
<evidence type="ECO:0000256" key="3">
    <source>
        <dbReference type="ARBA" id="ARBA00004370"/>
    </source>
</evidence>
<evidence type="ECO:0000256" key="4">
    <source>
        <dbReference type="ARBA" id="ARBA00022617"/>
    </source>
</evidence>
<evidence type="ECO:0000256" key="8">
    <source>
        <dbReference type="ARBA" id="ARBA00023004"/>
    </source>
</evidence>
<evidence type="ECO:0000256" key="10">
    <source>
        <dbReference type="SAM" id="MobiDB-lite"/>
    </source>
</evidence>
<feature type="region of interest" description="Disordered" evidence="10">
    <location>
        <begin position="14"/>
        <end position="37"/>
    </location>
</feature>
<evidence type="ECO:0000256" key="2">
    <source>
        <dbReference type="ARBA" id="ARBA00004050"/>
    </source>
</evidence>
<evidence type="ECO:0000256" key="9">
    <source>
        <dbReference type="ARBA" id="ARBA00023136"/>
    </source>
</evidence>
<comment type="function">
    <text evidence="2">Membrane-anchoring subunit of succinate dehydrogenase (SDH).</text>
</comment>
<proteinExistence type="predicted"/>
<feature type="transmembrane region" description="Helical" evidence="11">
    <location>
        <begin position="146"/>
        <end position="166"/>
    </location>
</feature>